<name>A2Z0A5_ORYSI</name>
<feature type="region of interest" description="Disordered" evidence="1">
    <location>
        <begin position="1"/>
        <end position="85"/>
    </location>
</feature>
<proteinExistence type="predicted"/>
<evidence type="ECO:0000313" key="3">
    <source>
        <dbReference type="Proteomes" id="UP000007015"/>
    </source>
</evidence>
<evidence type="ECO:0000256" key="1">
    <source>
        <dbReference type="SAM" id="MobiDB-lite"/>
    </source>
</evidence>
<dbReference type="EMBL" id="CM000134">
    <property type="protein sequence ID" value="EAZ08766.1"/>
    <property type="molecule type" value="Genomic_DNA"/>
</dbReference>
<protein>
    <submittedName>
        <fullName evidence="2">Uncharacterized protein</fullName>
    </submittedName>
</protein>
<evidence type="ECO:0000313" key="2">
    <source>
        <dbReference type="EMBL" id="EAZ08766.1"/>
    </source>
</evidence>
<dbReference type="HOGENOM" id="CLU_2516660_0_0_1"/>
<dbReference type="Gramene" id="BGIOSGA030583-TA">
    <property type="protein sequence ID" value="BGIOSGA030583-PA"/>
    <property type="gene ID" value="BGIOSGA030583"/>
</dbReference>
<gene>
    <name evidence="2" type="ORF">OsI_31029</name>
</gene>
<feature type="compositionally biased region" description="Low complexity" evidence="1">
    <location>
        <begin position="1"/>
        <end position="12"/>
    </location>
</feature>
<dbReference type="Proteomes" id="UP000007015">
    <property type="component" value="Chromosome 9"/>
</dbReference>
<accession>A2Z0A5</accession>
<sequence>MSGIEQIEIQQQLGAPAEGQISLSSDEPLNDEDEDKRGGSVEEDEKDTAKRSGRGQQGFAGVDSHGSTVGDDGCDHGSRLCSSLP</sequence>
<keyword evidence="3" id="KW-1185">Reference proteome</keyword>
<organism evidence="2 3">
    <name type="scientific">Oryza sativa subsp. indica</name>
    <name type="common">Rice</name>
    <dbReference type="NCBI Taxonomy" id="39946"/>
    <lineage>
        <taxon>Eukaryota</taxon>
        <taxon>Viridiplantae</taxon>
        <taxon>Streptophyta</taxon>
        <taxon>Embryophyta</taxon>
        <taxon>Tracheophyta</taxon>
        <taxon>Spermatophyta</taxon>
        <taxon>Magnoliopsida</taxon>
        <taxon>Liliopsida</taxon>
        <taxon>Poales</taxon>
        <taxon>Poaceae</taxon>
        <taxon>BOP clade</taxon>
        <taxon>Oryzoideae</taxon>
        <taxon>Oryzeae</taxon>
        <taxon>Oryzinae</taxon>
        <taxon>Oryza</taxon>
        <taxon>Oryza sativa</taxon>
    </lineage>
</organism>
<dbReference type="AlphaFoldDB" id="A2Z0A5"/>
<reference evidence="2 3" key="1">
    <citation type="journal article" date="2005" name="PLoS Biol.">
        <title>The genomes of Oryza sativa: a history of duplications.</title>
        <authorList>
            <person name="Yu J."/>
            <person name="Wang J."/>
            <person name="Lin W."/>
            <person name="Li S."/>
            <person name="Li H."/>
            <person name="Zhou J."/>
            <person name="Ni P."/>
            <person name="Dong W."/>
            <person name="Hu S."/>
            <person name="Zeng C."/>
            <person name="Zhang J."/>
            <person name="Zhang Y."/>
            <person name="Li R."/>
            <person name="Xu Z."/>
            <person name="Li S."/>
            <person name="Li X."/>
            <person name="Zheng H."/>
            <person name="Cong L."/>
            <person name="Lin L."/>
            <person name="Yin J."/>
            <person name="Geng J."/>
            <person name="Li G."/>
            <person name="Shi J."/>
            <person name="Liu J."/>
            <person name="Lv H."/>
            <person name="Li J."/>
            <person name="Wang J."/>
            <person name="Deng Y."/>
            <person name="Ran L."/>
            <person name="Shi X."/>
            <person name="Wang X."/>
            <person name="Wu Q."/>
            <person name="Li C."/>
            <person name="Ren X."/>
            <person name="Wang J."/>
            <person name="Wang X."/>
            <person name="Li D."/>
            <person name="Liu D."/>
            <person name="Zhang X."/>
            <person name="Ji Z."/>
            <person name="Zhao W."/>
            <person name="Sun Y."/>
            <person name="Zhang Z."/>
            <person name="Bao J."/>
            <person name="Han Y."/>
            <person name="Dong L."/>
            <person name="Ji J."/>
            <person name="Chen P."/>
            <person name="Wu S."/>
            <person name="Liu J."/>
            <person name="Xiao Y."/>
            <person name="Bu D."/>
            <person name="Tan J."/>
            <person name="Yang L."/>
            <person name="Ye C."/>
            <person name="Zhang J."/>
            <person name="Xu J."/>
            <person name="Zhou Y."/>
            <person name="Yu Y."/>
            <person name="Zhang B."/>
            <person name="Zhuang S."/>
            <person name="Wei H."/>
            <person name="Liu B."/>
            <person name="Lei M."/>
            <person name="Yu H."/>
            <person name="Li Y."/>
            <person name="Xu H."/>
            <person name="Wei S."/>
            <person name="He X."/>
            <person name="Fang L."/>
            <person name="Zhang Z."/>
            <person name="Zhang Y."/>
            <person name="Huang X."/>
            <person name="Su Z."/>
            <person name="Tong W."/>
            <person name="Li J."/>
            <person name="Tong Z."/>
            <person name="Li S."/>
            <person name="Ye J."/>
            <person name="Wang L."/>
            <person name="Fang L."/>
            <person name="Lei T."/>
            <person name="Chen C."/>
            <person name="Chen H."/>
            <person name="Xu Z."/>
            <person name="Li H."/>
            <person name="Huang H."/>
            <person name="Zhang F."/>
            <person name="Xu H."/>
            <person name="Li N."/>
            <person name="Zhao C."/>
            <person name="Li S."/>
            <person name="Dong L."/>
            <person name="Huang Y."/>
            <person name="Li L."/>
            <person name="Xi Y."/>
            <person name="Qi Q."/>
            <person name="Li W."/>
            <person name="Zhang B."/>
            <person name="Hu W."/>
            <person name="Zhang Y."/>
            <person name="Tian X."/>
            <person name="Jiao Y."/>
            <person name="Liang X."/>
            <person name="Jin J."/>
            <person name="Gao L."/>
            <person name="Zheng W."/>
            <person name="Hao B."/>
            <person name="Liu S."/>
            <person name="Wang W."/>
            <person name="Yuan L."/>
            <person name="Cao M."/>
            <person name="McDermott J."/>
            <person name="Samudrala R."/>
            <person name="Wang J."/>
            <person name="Wong G.K."/>
            <person name="Yang H."/>
        </authorList>
    </citation>
    <scope>NUCLEOTIDE SEQUENCE [LARGE SCALE GENOMIC DNA]</scope>
    <source>
        <strain evidence="3">cv. 93-11</strain>
    </source>
</reference>